<name>A0ABT3PCT0_9ALTE</name>
<comment type="catalytic activity">
    <reaction evidence="4">
        <text>chorismate = 4-hydroxybenzoate + pyruvate</text>
        <dbReference type="Rhea" id="RHEA:16505"/>
        <dbReference type="ChEBI" id="CHEBI:15361"/>
        <dbReference type="ChEBI" id="CHEBI:17879"/>
        <dbReference type="ChEBI" id="CHEBI:29748"/>
        <dbReference type="EC" id="4.1.3.40"/>
    </reaction>
</comment>
<evidence type="ECO:0000256" key="3">
    <source>
        <dbReference type="ARBA" id="ARBA00023239"/>
    </source>
</evidence>
<evidence type="ECO:0000256" key="4">
    <source>
        <dbReference type="HAMAP-Rule" id="MF_01632"/>
    </source>
</evidence>
<dbReference type="RefSeq" id="WP_265618824.1">
    <property type="nucleotide sequence ID" value="NZ_JAPFRD010000013.1"/>
</dbReference>
<dbReference type="Pfam" id="PF04345">
    <property type="entry name" value="Chor_lyase"/>
    <property type="match status" value="1"/>
</dbReference>
<accession>A0ABT3PCT0</accession>
<protein>
    <recommendedName>
        <fullName evidence="4">Probable chorismate pyruvate-lyase</fullName>
        <shortName evidence="4">CL</shortName>
        <shortName evidence="4">CPL</shortName>
        <ecNumber evidence="4">4.1.3.40</ecNumber>
    </recommendedName>
</protein>
<dbReference type="HAMAP" id="MF_01632">
    <property type="entry name" value="UbiC"/>
    <property type="match status" value="1"/>
</dbReference>
<proteinExistence type="inferred from homology"/>
<dbReference type="InterPro" id="IPR028978">
    <property type="entry name" value="Chorismate_lyase_/UTRA_dom_sf"/>
</dbReference>
<keyword evidence="3 4" id="KW-0456">Lyase</keyword>
<gene>
    <name evidence="4" type="primary">ubiC</name>
    <name evidence="5" type="ORF">OPS25_15630</name>
</gene>
<evidence type="ECO:0000313" key="5">
    <source>
        <dbReference type="EMBL" id="MCW8109936.1"/>
    </source>
</evidence>
<reference evidence="5" key="1">
    <citation type="submission" date="2022-11" db="EMBL/GenBank/DDBJ databases">
        <title>Alteromonas sp. nov., isolated from sea water of the Qingdao.</title>
        <authorList>
            <person name="Wang Q."/>
        </authorList>
    </citation>
    <scope>NUCLEOTIDE SEQUENCE</scope>
    <source>
        <strain evidence="5">ASW11-7</strain>
    </source>
</reference>
<comment type="function">
    <text evidence="4">Removes the pyruvyl group from chorismate, with concomitant aromatization of the ring, to provide 4-hydroxybenzoate (4HB) for the ubiquinone pathway.</text>
</comment>
<organism evidence="5 6">
    <name type="scientific">Alteromonas aquimaris</name>
    <dbReference type="NCBI Taxonomy" id="2998417"/>
    <lineage>
        <taxon>Bacteria</taxon>
        <taxon>Pseudomonadati</taxon>
        <taxon>Pseudomonadota</taxon>
        <taxon>Gammaproteobacteria</taxon>
        <taxon>Alteromonadales</taxon>
        <taxon>Alteromonadaceae</taxon>
        <taxon>Alteromonas/Salinimonas group</taxon>
        <taxon>Alteromonas</taxon>
    </lineage>
</organism>
<keyword evidence="1 4" id="KW-0963">Cytoplasm</keyword>
<feature type="binding site" evidence="4">
    <location>
        <position position="172"/>
    </location>
    <ligand>
        <name>substrate</name>
    </ligand>
</feature>
<dbReference type="EC" id="4.1.3.40" evidence="4"/>
<dbReference type="EMBL" id="JAPFRD010000013">
    <property type="protein sequence ID" value="MCW8109936.1"/>
    <property type="molecule type" value="Genomic_DNA"/>
</dbReference>
<dbReference type="Proteomes" id="UP001142810">
    <property type="component" value="Unassembled WGS sequence"/>
</dbReference>
<dbReference type="PANTHER" id="PTHR38683">
    <property type="entry name" value="CHORISMATE PYRUVATE-LYASE"/>
    <property type="match status" value="1"/>
</dbReference>
<dbReference type="PANTHER" id="PTHR38683:SF1">
    <property type="entry name" value="CHORISMATE PYRUVATE-LYASE"/>
    <property type="match status" value="1"/>
</dbReference>
<dbReference type="SUPFAM" id="SSF64288">
    <property type="entry name" value="Chorismate lyase-like"/>
    <property type="match status" value="1"/>
</dbReference>
<dbReference type="InterPro" id="IPR007440">
    <property type="entry name" value="Chorismate--pyruvate_lyase"/>
</dbReference>
<sequence>MVLIDNLSFPIGLDVTWERADRVSIPNSYLKNWLLDTGSLTERLQSMCRQFSLQKLGQAEQMLHSGEHEWLASHSSTRWYVREVVLFGDHQPWVFARSVLPHELVEGELASVGSQPLGKIIFNDQRFSRSEFQLCNISSDHLGQLGLTKDDVTLWGRRSKFTFNEVDMLVAEVFLPQAPAYLKGNSDAC</sequence>
<comment type="caution">
    <text evidence="5">The sequence shown here is derived from an EMBL/GenBank/DDBJ whole genome shotgun (WGS) entry which is preliminary data.</text>
</comment>
<evidence type="ECO:0000256" key="1">
    <source>
        <dbReference type="ARBA" id="ARBA00022490"/>
    </source>
</evidence>
<evidence type="ECO:0000256" key="2">
    <source>
        <dbReference type="ARBA" id="ARBA00022688"/>
    </source>
</evidence>
<feature type="binding site" evidence="4">
    <location>
        <position position="117"/>
    </location>
    <ligand>
        <name>substrate</name>
    </ligand>
</feature>
<keyword evidence="6" id="KW-1185">Reference proteome</keyword>
<comment type="pathway">
    <text evidence="4">Cofactor biosynthesis; ubiquinone biosynthesis.</text>
</comment>
<dbReference type="Gene3D" id="3.40.1410.10">
    <property type="entry name" value="Chorismate lyase-like"/>
    <property type="match status" value="1"/>
</dbReference>
<comment type="subcellular location">
    <subcellularLocation>
        <location evidence="4">Cytoplasm</location>
    </subcellularLocation>
</comment>
<keyword evidence="4" id="KW-0670">Pyruvate</keyword>
<comment type="similarity">
    <text evidence="4">Belongs to the UbiC family.</text>
</comment>
<keyword evidence="2 4" id="KW-0831">Ubiquinone biosynthesis</keyword>
<evidence type="ECO:0000313" key="6">
    <source>
        <dbReference type="Proteomes" id="UP001142810"/>
    </source>
</evidence>
<comment type="caution">
    <text evidence="4">Lacks conserved residue(s) required for the propagation of feature annotation.</text>
</comment>
<feature type="binding site" evidence="4">
    <location>
        <position position="82"/>
    </location>
    <ligand>
        <name>substrate</name>
    </ligand>
</feature>
<dbReference type="GO" id="GO:0008813">
    <property type="term" value="F:chorismate lyase activity"/>
    <property type="evidence" value="ECO:0007669"/>
    <property type="project" value="UniProtKB-EC"/>
</dbReference>